<evidence type="ECO:0000256" key="1">
    <source>
        <dbReference type="SAM" id="MobiDB-lite"/>
    </source>
</evidence>
<reference evidence="2" key="1">
    <citation type="submission" date="2021-01" db="EMBL/GenBank/DDBJ databases">
        <title>Whole genome shotgun sequence of Actinoplanes cyaneus NBRC 14990.</title>
        <authorList>
            <person name="Komaki H."/>
            <person name="Tamura T."/>
        </authorList>
    </citation>
    <scope>NUCLEOTIDE SEQUENCE</scope>
    <source>
        <strain evidence="2">NBRC 14990</strain>
    </source>
</reference>
<keyword evidence="3" id="KW-1185">Reference proteome</keyword>
<name>A0A919IPR5_9ACTN</name>
<protein>
    <submittedName>
        <fullName evidence="2">Uncharacterized protein</fullName>
    </submittedName>
</protein>
<gene>
    <name evidence="2" type="ORF">Acy02nite_68220</name>
</gene>
<evidence type="ECO:0000313" key="3">
    <source>
        <dbReference type="Proteomes" id="UP000619479"/>
    </source>
</evidence>
<proteinExistence type="predicted"/>
<dbReference type="RefSeq" id="WP_203750134.1">
    <property type="nucleotide sequence ID" value="NZ_BAAAUC010000001.1"/>
</dbReference>
<feature type="region of interest" description="Disordered" evidence="1">
    <location>
        <begin position="1"/>
        <end position="23"/>
    </location>
</feature>
<sequence>MGAEPFGSLSAPGPAGARSGNPLLSPWRVGNVVAAGFDASPGAGRVALPSQLFSAGPVRPGRP</sequence>
<evidence type="ECO:0000313" key="2">
    <source>
        <dbReference type="EMBL" id="GID68941.1"/>
    </source>
</evidence>
<accession>A0A919IPR5</accession>
<organism evidence="2 3">
    <name type="scientific">Actinoplanes cyaneus</name>
    <dbReference type="NCBI Taxonomy" id="52696"/>
    <lineage>
        <taxon>Bacteria</taxon>
        <taxon>Bacillati</taxon>
        <taxon>Actinomycetota</taxon>
        <taxon>Actinomycetes</taxon>
        <taxon>Micromonosporales</taxon>
        <taxon>Micromonosporaceae</taxon>
        <taxon>Actinoplanes</taxon>
    </lineage>
</organism>
<comment type="caution">
    <text evidence="2">The sequence shown here is derived from an EMBL/GenBank/DDBJ whole genome shotgun (WGS) entry which is preliminary data.</text>
</comment>
<dbReference type="EMBL" id="BOMH01000055">
    <property type="protein sequence ID" value="GID68941.1"/>
    <property type="molecule type" value="Genomic_DNA"/>
</dbReference>
<dbReference type="AlphaFoldDB" id="A0A919IPR5"/>
<dbReference type="Proteomes" id="UP000619479">
    <property type="component" value="Unassembled WGS sequence"/>
</dbReference>